<dbReference type="Proteomes" id="UP000070133">
    <property type="component" value="Unassembled WGS sequence"/>
</dbReference>
<dbReference type="AlphaFoldDB" id="A0A139H5F2"/>
<evidence type="ECO:0000313" key="3">
    <source>
        <dbReference type="Proteomes" id="UP000070133"/>
    </source>
</evidence>
<feature type="region of interest" description="Disordered" evidence="1">
    <location>
        <begin position="1"/>
        <end position="84"/>
    </location>
</feature>
<name>A0A139H5F2_9PEZI</name>
<reference evidence="2 3" key="1">
    <citation type="submission" date="2015-07" db="EMBL/GenBank/DDBJ databases">
        <title>Comparative genomics of the Sigatoka disease complex on banana suggests a link between parallel evolutionary changes in Pseudocercospora fijiensis and Pseudocercospora eumusae and increased virulence on the banana host.</title>
        <authorList>
            <person name="Chang T.-C."/>
            <person name="Salvucci A."/>
            <person name="Crous P.W."/>
            <person name="Stergiopoulos I."/>
        </authorList>
    </citation>
    <scope>NUCLEOTIDE SEQUENCE [LARGE SCALE GENOMIC DNA]</scope>
    <source>
        <strain evidence="2 3">CBS 114824</strain>
    </source>
</reference>
<proteinExistence type="predicted"/>
<gene>
    <name evidence="2" type="ORF">AC578_10575</name>
</gene>
<sequence length="84" mass="8832">MGKPREKEDKEVAALKEAEGKTAFAEAADGEANDRDPKTPPRTAATKEAVQQELGPKPGKVSNGGPKTPPKIAATEDPPRQELG</sequence>
<organism evidence="2 3">
    <name type="scientific">Pseudocercospora eumusae</name>
    <dbReference type="NCBI Taxonomy" id="321146"/>
    <lineage>
        <taxon>Eukaryota</taxon>
        <taxon>Fungi</taxon>
        <taxon>Dikarya</taxon>
        <taxon>Ascomycota</taxon>
        <taxon>Pezizomycotina</taxon>
        <taxon>Dothideomycetes</taxon>
        <taxon>Dothideomycetidae</taxon>
        <taxon>Mycosphaerellales</taxon>
        <taxon>Mycosphaerellaceae</taxon>
        <taxon>Pseudocercospora</taxon>
    </lineage>
</organism>
<keyword evidence="3" id="KW-1185">Reference proteome</keyword>
<evidence type="ECO:0000313" key="2">
    <source>
        <dbReference type="EMBL" id="KXS97664.1"/>
    </source>
</evidence>
<accession>A0A139H5F2</accession>
<protein>
    <submittedName>
        <fullName evidence="2">Uncharacterized protein</fullName>
    </submittedName>
</protein>
<comment type="caution">
    <text evidence="2">The sequence shown here is derived from an EMBL/GenBank/DDBJ whole genome shotgun (WGS) entry which is preliminary data.</text>
</comment>
<feature type="compositionally biased region" description="Basic and acidic residues" evidence="1">
    <location>
        <begin position="1"/>
        <end position="20"/>
    </location>
</feature>
<dbReference type="EMBL" id="LFZN01000137">
    <property type="protein sequence ID" value="KXS97664.1"/>
    <property type="molecule type" value="Genomic_DNA"/>
</dbReference>
<evidence type="ECO:0000256" key="1">
    <source>
        <dbReference type="SAM" id="MobiDB-lite"/>
    </source>
</evidence>